<protein>
    <submittedName>
        <fullName evidence="1">Uncharacterized protein</fullName>
    </submittedName>
</protein>
<reference evidence="1" key="1">
    <citation type="submission" date="2023-04" db="EMBL/GenBank/DDBJ databases">
        <title>A chromosome-level genome assembly of the parasitoid wasp Eretmocerus hayati.</title>
        <authorList>
            <person name="Zhong Y."/>
            <person name="Liu S."/>
            <person name="Liu Y."/>
        </authorList>
    </citation>
    <scope>NUCLEOTIDE SEQUENCE</scope>
    <source>
        <strain evidence="1">ZJU_SS_LIU_2023</strain>
    </source>
</reference>
<evidence type="ECO:0000313" key="1">
    <source>
        <dbReference type="EMBL" id="KAJ8678911.1"/>
    </source>
</evidence>
<accession>A0ACC2P7Q7</accession>
<gene>
    <name evidence="1" type="ORF">QAD02_014698</name>
</gene>
<dbReference type="Proteomes" id="UP001239111">
    <property type="component" value="Chromosome 2"/>
</dbReference>
<organism evidence="1 2">
    <name type="scientific">Eretmocerus hayati</name>
    <dbReference type="NCBI Taxonomy" id="131215"/>
    <lineage>
        <taxon>Eukaryota</taxon>
        <taxon>Metazoa</taxon>
        <taxon>Ecdysozoa</taxon>
        <taxon>Arthropoda</taxon>
        <taxon>Hexapoda</taxon>
        <taxon>Insecta</taxon>
        <taxon>Pterygota</taxon>
        <taxon>Neoptera</taxon>
        <taxon>Endopterygota</taxon>
        <taxon>Hymenoptera</taxon>
        <taxon>Apocrita</taxon>
        <taxon>Proctotrupomorpha</taxon>
        <taxon>Chalcidoidea</taxon>
        <taxon>Aphelinidae</taxon>
        <taxon>Aphelininae</taxon>
        <taxon>Eretmocerus</taxon>
    </lineage>
</organism>
<evidence type="ECO:0000313" key="2">
    <source>
        <dbReference type="Proteomes" id="UP001239111"/>
    </source>
</evidence>
<name>A0ACC2P7Q7_9HYME</name>
<sequence length="463" mass="53159">MYHYVMWITENPPTTGIVDDKDYKKMKTKEKARAGGTWFEVKLIKSSDDRKFLDKLEVDTDGCIITPKKRVNNPNIQRLERRKSLADKKQVTSAKTAASLSNEEKILKSKSILSDESSDEGDHQNGDKSMKIIENVANEDHSISDAAQMSSKMETNRSRKRDSGDDGNNQCRKKRKRAATASPQALKNVDTRISPGGSKKSSRLVSKAAGRRNREYQNRVNGTRQEQSSEFVPHQFVEGTEQAAKHAGASEKSIDEDEQMERQSGNLEDAMDIVDGMENSADNQNDESDGRNDLNASQHSVNGAEEPGRYDDPGEDAERVEEVEEDENRRANEEMTVESFDDEEEYRRSLVSDSRKKGMIRMLKKYDIFINIQELGELKDRWRNKPREFTRRLMRLIVGPNQLARMTPTGWGGTPRIPKKTYRAVLRYVNKKCQIPEKHLTRKEYRRILTNMCNGLRYRKQEQ</sequence>
<proteinExistence type="predicted"/>
<keyword evidence="2" id="KW-1185">Reference proteome</keyword>
<comment type="caution">
    <text evidence="1">The sequence shown here is derived from an EMBL/GenBank/DDBJ whole genome shotgun (WGS) entry which is preliminary data.</text>
</comment>
<dbReference type="EMBL" id="CM056742">
    <property type="protein sequence ID" value="KAJ8678911.1"/>
    <property type="molecule type" value="Genomic_DNA"/>
</dbReference>